<evidence type="ECO:0000313" key="2">
    <source>
        <dbReference type="Proteomes" id="UP001454036"/>
    </source>
</evidence>
<dbReference type="Proteomes" id="UP001454036">
    <property type="component" value="Unassembled WGS sequence"/>
</dbReference>
<accession>A0AAV3R0X2</accession>
<keyword evidence="2" id="KW-1185">Reference proteome</keyword>
<name>A0AAV3R0X2_LITER</name>
<sequence length="117" mass="13290">MPGPSQQPPGVPAMIPPIEQCPREDIPEEVQRRAPCESLKDFQERYNAILNNITSIDDKIAYMAFFLGFNYGKLNKALVLETPLTKDELTKMVNKNIDLENLLRKEGPSCDLREKLS</sequence>
<protein>
    <submittedName>
        <fullName evidence="1">Uncharacterized protein</fullName>
    </submittedName>
</protein>
<organism evidence="1 2">
    <name type="scientific">Lithospermum erythrorhizon</name>
    <name type="common">Purple gromwell</name>
    <name type="synonym">Lithospermum officinale var. erythrorhizon</name>
    <dbReference type="NCBI Taxonomy" id="34254"/>
    <lineage>
        <taxon>Eukaryota</taxon>
        <taxon>Viridiplantae</taxon>
        <taxon>Streptophyta</taxon>
        <taxon>Embryophyta</taxon>
        <taxon>Tracheophyta</taxon>
        <taxon>Spermatophyta</taxon>
        <taxon>Magnoliopsida</taxon>
        <taxon>eudicotyledons</taxon>
        <taxon>Gunneridae</taxon>
        <taxon>Pentapetalae</taxon>
        <taxon>asterids</taxon>
        <taxon>lamiids</taxon>
        <taxon>Boraginales</taxon>
        <taxon>Boraginaceae</taxon>
        <taxon>Boraginoideae</taxon>
        <taxon>Lithospermeae</taxon>
        <taxon>Lithospermum</taxon>
    </lineage>
</organism>
<proteinExistence type="predicted"/>
<dbReference type="EMBL" id="BAABME010024151">
    <property type="protein sequence ID" value="GAA0169598.1"/>
    <property type="molecule type" value="Genomic_DNA"/>
</dbReference>
<gene>
    <name evidence="1" type="ORF">LIER_40792</name>
</gene>
<reference evidence="1 2" key="1">
    <citation type="submission" date="2024-01" db="EMBL/GenBank/DDBJ databases">
        <title>The complete chloroplast genome sequence of Lithospermum erythrorhizon: insights into the phylogenetic relationship among Boraginaceae species and the maternal lineages of purple gromwells.</title>
        <authorList>
            <person name="Okada T."/>
            <person name="Watanabe K."/>
        </authorList>
    </citation>
    <scope>NUCLEOTIDE SEQUENCE [LARGE SCALE GENOMIC DNA]</scope>
</reference>
<evidence type="ECO:0000313" key="1">
    <source>
        <dbReference type="EMBL" id="GAA0169598.1"/>
    </source>
</evidence>
<comment type="caution">
    <text evidence="1">The sequence shown here is derived from an EMBL/GenBank/DDBJ whole genome shotgun (WGS) entry which is preliminary data.</text>
</comment>
<dbReference type="AlphaFoldDB" id="A0AAV3R0X2"/>